<organism evidence="1 2">
    <name type="scientific">Sinobaca qinghaiensis</name>
    <dbReference type="NCBI Taxonomy" id="342944"/>
    <lineage>
        <taxon>Bacteria</taxon>
        <taxon>Bacillati</taxon>
        <taxon>Bacillota</taxon>
        <taxon>Bacilli</taxon>
        <taxon>Bacillales</taxon>
        <taxon>Sporolactobacillaceae</taxon>
        <taxon>Sinobaca</taxon>
    </lineage>
</organism>
<protein>
    <submittedName>
        <fullName evidence="1">Uncharacterized protein</fullName>
    </submittedName>
</protein>
<reference evidence="1 2" key="1">
    <citation type="submission" date="2018-09" db="EMBL/GenBank/DDBJ databases">
        <title>Genomic Encyclopedia of Archaeal and Bacterial Type Strains, Phase II (KMG-II): from individual species to whole genera.</title>
        <authorList>
            <person name="Goeker M."/>
        </authorList>
    </citation>
    <scope>NUCLEOTIDE SEQUENCE [LARGE SCALE GENOMIC DNA]</scope>
    <source>
        <strain evidence="1 2">DSM 17008</strain>
    </source>
</reference>
<proteinExistence type="predicted"/>
<sequence length="111" mass="12764">MASHYKVILIETTAEQSSSAEEETGMLEASFPTLQRALAFQADLVKELPECHTELIHMTEGDIVTLDPPVPPSTPVKDLFFETYQEQQEPEKKPARSFFWKLPILKRFRQQ</sequence>
<name>A0A419V7N8_9BACL</name>
<accession>A0A419V7N8</accession>
<evidence type="ECO:0000313" key="1">
    <source>
        <dbReference type="EMBL" id="RKD76050.1"/>
    </source>
</evidence>
<dbReference type="RefSeq" id="WP_147419323.1">
    <property type="nucleotide sequence ID" value="NZ_RAPK01000006.1"/>
</dbReference>
<comment type="caution">
    <text evidence="1">The sequence shown here is derived from an EMBL/GenBank/DDBJ whole genome shotgun (WGS) entry which is preliminary data.</text>
</comment>
<dbReference type="EMBL" id="RAPK01000006">
    <property type="protein sequence ID" value="RKD76050.1"/>
    <property type="molecule type" value="Genomic_DNA"/>
</dbReference>
<evidence type="ECO:0000313" key="2">
    <source>
        <dbReference type="Proteomes" id="UP000285120"/>
    </source>
</evidence>
<keyword evidence="2" id="KW-1185">Reference proteome</keyword>
<dbReference type="Proteomes" id="UP000285120">
    <property type="component" value="Unassembled WGS sequence"/>
</dbReference>
<dbReference type="AlphaFoldDB" id="A0A419V7N8"/>
<gene>
    <name evidence="1" type="ORF">ATL39_0262</name>
</gene>